<dbReference type="OMA" id="YLNAMVI"/>
<dbReference type="STRING" id="602072.A0A1R3RBA7"/>
<evidence type="ECO:0000313" key="2">
    <source>
        <dbReference type="EMBL" id="OOF91743.1"/>
    </source>
</evidence>
<reference evidence="3" key="1">
    <citation type="journal article" date="2017" name="Genome Biol.">
        <title>Comparative genomics reveals high biological diversity and specific adaptations in the industrially and medically important fungal genus Aspergillus.</title>
        <authorList>
            <person name="de Vries R.P."/>
            <person name="Riley R."/>
            <person name="Wiebenga A."/>
            <person name="Aguilar-Osorio G."/>
            <person name="Amillis S."/>
            <person name="Uchima C.A."/>
            <person name="Anderluh G."/>
            <person name="Asadollahi M."/>
            <person name="Askin M."/>
            <person name="Barry K."/>
            <person name="Battaglia E."/>
            <person name="Bayram O."/>
            <person name="Benocci T."/>
            <person name="Braus-Stromeyer S.A."/>
            <person name="Caldana C."/>
            <person name="Canovas D."/>
            <person name="Cerqueira G.C."/>
            <person name="Chen F."/>
            <person name="Chen W."/>
            <person name="Choi C."/>
            <person name="Clum A."/>
            <person name="Dos Santos R.A."/>
            <person name="Damasio A.R."/>
            <person name="Diallinas G."/>
            <person name="Emri T."/>
            <person name="Fekete E."/>
            <person name="Flipphi M."/>
            <person name="Freyberg S."/>
            <person name="Gallo A."/>
            <person name="Gournas C."/>
            <person name="Habgood R."/>
            <person name="Hainaut M."/>
            <person name="Harispe M.L."/>
            <person name="Henrissat B."/>
            <person name="Hilden K.S."/>
            <person name="Hope R."/>
            <person name="Hossain A."/>
            <person name="Karabika E."/>
            <person name="Karaffa L."/>
            <person name="Karanyi Z."/>
            <person name="Krasevec N."/>
            <person name="Kuo A."/>
            <person name="Kusch H."/>
            <person name="LaButti K."/>
            <person name="Lagendijk E.L."/>
            <person name="Lapidus A."/>
            <person name="Levasseur A."/>
            <person name="Lindquist E."/>
            <person name="Lipzen A."/>
            <person name="Logrieco A.F."/>
            <person name="MacCabe A."/>
            <person name="Maekelae M.R."/>
            <person name="Malavazi I."/>
            <person name="Melin P."/>
            <person name="Meyer V."/>
            <person name="Mielnichuk N."/>
            <person name="Miskei M."/>
            <person name="Molnar A.P."/>
            <person name="Mule G."/>
            <person name="Ngan C.Y."/>
            <person name="Orejas M."/>
            <person name="Orosz E."/>
            <person name="Ouedraogo J.P."/>
            <person name="Overkamp K.M."/>
            <person name="Park H.-S."/>
            <person name="Perrone G."/>
            <person name="Piumi F."/>
            <person name="Punt P.J."/>
            <person name="Ram A.F."/>
            <person name="Ramon A."/>
            <person name="Rauscher S."/>
            <person name="Record E."/>
            <person name="Riano-Pachon D.M."/>
            <person name="Robert V."/>
            <person name="Roehrig J."/>
            <person name="Ruller R."/>
            <person name="Salamov A."/>
            <person name="Salih N.S."/>
            <person name="Samson R.A."/>
            <person name="Sandor E."/>
            <person name="Sanguinetti M."/>
            <person name="Schuetze T."/>
            <person name="Sepcic K."/>
            <person name="Shelest E."/>
            <person name="Sherlock G."/>
            <person name="Sophianopoulou V."/>
            <person name="Squina F.M."/>
            <person name="Sun H."/>
            <person name="Susca A."/>
            <person name="Todd R.B."/>
            <person name="Tsang A."/>
            <person name="Unkles S.E."/>
            <person name="van de Wiele N."/>
            <person name="van Rossen-Uffink D."/>
            <person name="Oliveira J.V."/>
            <person name="Vesth T.C."/>
            <person name="Visser J."/>
            <person name="Yu J.-H."/>
            <person name="Zhou M."/>
            <person name="Andersen M.R."/>
            <person name="Archer D.B."/>
            <person name="Baker S.E."/>
            <person name="Benoit I."/>
            <person name="Brakhage A.A."/>
            <person name="Braus G.H."/>
            <person name="Fischer R."/>
            <person name="Frisvad J.C."/>
            <person name="Goldman G.H."/>
            <person name="Houbraken J."/>
            <person name="Oakley B."/>
            <person name="Pocsi I."/>
            <person name="Scazzocchio C."/>
            <person name="Seiboth B."/>
            <person name="vanKuyk P.A."/>
            <person name="Wortman J."/>
            <person name="Dyer P.S."/>
            <person name="Grigoriev I.V."/>
        </authorList>
    </citation>
    <scope>NUCLEOTIDE SEQUENCE [LARGE SCALE GENOMIC DNA]</scope>
    <source>
        <strain evidence="3">ITEM 5010</strain>
    </source>
</reference>
<sequence length="468" mass="52469">MSPSQRSVATADMPFIVSTNTKKVDPHTRKLIRSHVMIGKNRGKSRYRPAEDSTSKPADASTDEGAASPALVATRVASELPRRIGHDLSLFQLADDMTSPAALATILHFTERAKTEFYPLAVCIVFNTASRTWMLEMLTLDAAYLNAMVITTHSYFRPGQRFDLSLSPHLVKTIRLLRDRLADEQVGVSNATVMIVILLVLHAHIMGDFDAVRHHTEGLRKMVRLRGGLGAFMSNSKLVIDLIRCDVGLAIHSGGKPAFFEHRDLDIFVPSALCFQARRRADPAFVRELDPGLARIWHIMQGFCAQINLTVESSGMIPEKDFLKTMASVMYPLLHMTFNCGSRNEAIRLALLSYGFDIFLQWRATIPYTNLASSYRRCLSGLAMTDEVSPELWIWLLTVGGLSVFAPSARSYFRQWLRNHLRDCQVHSWDEMRAILSSFMWIGLVHDRAGKDICDSVLPGKETPSALY</sequence>
<dbReference type="OrthoDB" id="4158087at2759"/>
<evidence type="ECO:0000313" key="3">
    <source>
        <dbReference type="Proteomes" id="UP000188318"/>
    </source>
</evidence>
<dbReference type="PANTHER" id="PTHR37540">
    <property type="entry name" value="TRANSCRIPTION FACTOR (ACR-2), PUTATIVE-RELATED-RELATED"/>
    <property type="match status" value="1"/>
</dbReference>
<evidence type="ECO:0008006" key="4">
    <source>
        <dbReference type="Google" id="ProtNLM"/>
    </source>
</evidence>
<accession>A0A1R3RBA7</accession>
<dbReference type="EMBL" id="KV907509">
    <property type="protein sequence ID" value="OOF91743.1"/>
    <property type="molecule type" value="Genomic_DNA"/>
</dbReference>
<dbReference type="VEuPathDB" id="FungiDB:ASPCADRAFT_210740"/>
<protein>
    <recommendedName>
        <fullName evidence="4">Transcription factor domain-containing protein</fullName>
    </recommendedName>
</protein>
<dbReference type="Proteomes" id="UP000188318">
    <property type="component" value="Unassembled WGS sequence"/>
</dbReference>
<keyword evidence="3" id="KW-1185">Reference proteome</keyword>
<dbReference type="PANTHER" id="PTHR37540:SF5">
    <property type="entry name" value="TRANSCRIPTION FACTOR DOMAIN-CONTAINING PROTEIN"/>
    <property type="match status" value="1"/>
</dbReference>
<organism evidence="2 3">
    <name type="scientific">Aspergillus carbonarius (strain ITEM 5010)</name>
    <dbReference type="NCBI Taxonomy" id="602072"/>
    <lineage>
        <taxon>Eukaryota</taxon>
        <taxon>Fungi</taxon>
        <taxon>Dikarya</taxon>
        <taxon>Ascomycota</taxon>
        <taxon>Pezizomycotina</taxon>
        <taxon>Eurotiomycetes</taxon>
        <taxon>Eurotiomycetidae</taxon>
        <taxon>Eurotiales</taxon>
        <taxon>Aspergillaceae</taxon>
        <taxon>Aspergillus</taxon>
        <taxon>Aspergillus subgen. Circumdati</taxon>
    </lineage>
</organism>
<evidence type="ECO:0000256" key="1">
    <source>
        <dbReference type="SAM" id="MobiDB-lite"/>
    </source>
</evidence>
<dbReference type="AlphaFoldDB" id="A0A1R3RBA7"/>
<gene>
    <name evidence="2" type="ORF">ASPCADRAFT_210740</name>
</gene>
<feature type="region of interest" description="Disordered" evidence="1">
    <location>
        <begin position="40"/>
        <end position="67"/>
    </location>
</feature>
<proteinExistence type="predicted"/>
<name>A0A1R3RBA7_ASPC5</name>